<name>A0A967EIR7_9PROT</name>
<dbReference type="RefSeq" id="WP_166314315.1">
    <property type="nucleotide sequence ID" value="NZ_WOTH01000011.1"/>
</dbReference>
<keyword evidence="2" id="KW-1185">Reference proteome</keyword>
<dbReference type="EMBL" id="WOTH01000011">
    <property type="protein sequence ID" value="NHO53724.1"/>
    <property type="molecule type" value="Genomic_DNA"/>
</dbReference>
<sequence length="149" mass="16580">MTHTRPLYSGPIYNTFAKDKIDPHEEVRELMSAFENHPGSMEVYGGYLRNGRRVSAFETRMRNAIGLFAIAGNSKLPWNTFRMGCAMLVRAFTKMRYRPEQLRPLSGTKMAAFGMGVSSRDVEISLPIGNNVTQISPVIGQSFSEGASV</sequence>
<comment type="caution">
    <text evidence="1">The sequence shown here is derived from an EMBL/GenBank/DDBJ whole genome shotgun (WGS) entry which is preliminary data.</text>
</comment>
<evidence type="ECO:0000313" key="2">
    <source>
        <dbReference type="Proteomes" id="UP000597459"/>
    </source>
</evidence>
<dbReference type="Proteomes" id="UP000597459">
    <property type="component" value="Unassembled WGS sequence"/>
</dbReference>
<accession>A0A967EIR7</accession>
<proteinExistence type="predicted"/>
<reference evidence="1" key="1">
    <citation type="submission" date="2019-11" db="EMBL/GenBank/DDBJ databases">
        <title>Description of new Acetobacter species.</title>
        <authorList>
            <person name="Cleenwerck I."/>
            <person name="Sombolestani A.S."/>
        </authorList>
    </citation>
    <scope>NUCLEOTIDE SEQUENCE</scope>
    <source>
        <strain evidence="1">LMG 1626</strain>
    </source>
</reference>
<dbReference type="AlphaFoldDB" id="A0A967EIR7"/>
<evidence type="ECO:0000313" key="1">
    <source>
        <dbReference type="EMBL" id="NHO53724.1"/>
    </source>
</evidence>
<organism evidence="1 2">
    <name type="scientific">Acetobacter estunensis</name>
    <dbReference type="NCBI Taxonomy" id="104097"/>
    <lineage>
        <taxon>Bacteria</taxon>
        <taxon>Pseudomonadati</taxon>
        <taxon>Pseudomonadota</taxon>
        <taxon>Alphaproteobacteria</taxon>
        <taxon>Acetobacterales</taxon>
        <taxon>Acetobacteraceae</taxon>
        <taxon>Acetobacter</taxon>
    </lineage>
</organism>
<gene>
    <name evidence="1" type="ORF">GOB87_07065</name>
</gene>
<protein>
    <submittedName>
        <fullName evidence="1">Uncharacterized protein</fullName>
    </submittedName>
</protein>